<feature type="transmembrane region" description="Helical" evidence="7">
    <location>
        <begin position="396"/>
        <end position="414"/>
    </location>
</feature>
<feature type="transmembrane region" description="Helical" evidence="7">
    <location>
        <begin position="136"/>
        <end position="155"/>
    </location>
</feature>
<keyword evidence="9" id="KW-1185">Reference proteome</keyword>
<keyword evidence="2" id="KW-0813">Transport</keyword>
<name>A0ABY3X484_9GAMM</name>
<keyword evidence="3" id="KW-1003">Cell membrane</keyword>
<evidence type="ECO:0000256" key="1">
    <source>
        <dbReference type="ARBA" id="ARBA00004651"/>
    </source>
</evidence>
<keyword evidence="6 7" id="KW-0472">Membrane</keyword>
<feature type="transmembrane region" description="Helical" evidence="7">
    <location>
        <begin position="112"/>
        <end position="129"/>
    </location>
</feature>
<evidence type="ECO:0000256" key="3">
    <source>
        <dbReference type="ARBA" id="ARBA00022475"/>
    </source>
</evidence>
<feature type="transmembrane region" description="Helical" evidence="7">
    <location>
        <begin position="474"/>
        <end position="493"/>
    </location>
</feature>
<comment type="subcellular location">
    <subcellularLocation>
        <location evidence="1">Cell membrane</location>
        <topology evidence="1">Multi-pass membrane protein</topology>
    </subcellularLocation>
</comment>
<sequence>MKQAKVKAPSINSVDQIEIKSPSFLAKLGAYFAGLNYSYGLRVVIGVAIAWFIAFRLQTDKPYWSIMTVVIVTLPLQSMLVERFIARLIGTLVGAIMVNVIAMFALNDQWLFTIYMGLWLSLCAYLATAKSPMTTYCFALCGYTSAILGFALSISPSGYMVFQISQARILEILIGLVVAFFVSMLWPAYLERIAIKQKLRLQRAAVRRLYQALLTPDYPQEEFNKQYEKILLGLMDFRDLIFQEFLSVSTLREDNQAVYRYTYRLIRAVSGILALHFIKKDLLKKAALKAPLESYLHALNSWFSSPSTTLRKLDSQPKAPKVLLDHPKGRIFVEKLSEKFQDLYSTKLEKSLDESLYIPSRKIYYSDKKEAIINAVRTFASIMLGMFIWMETQWDVGYILLILIGILCTLGATFPMATKLLTITFIVSIFVTVPLSFVLKFGILINVNHIIPAMMVVLPLYLFAAMLQVKSMLGYLIGYSFLMGSAFLIGFSNPMTYNFEAFANQVYALLASLAIILVIFHLIRPSSDTVKMQRMKREIAIRFSEQVNQTTDRSIKDFGAYLSSAVQRIKTVPAMPAKTEFLAYGFLASVILKEQRRMEMQGIAWDLPLSLQQSIEDERIKDALEETIQLEANAQGIPKSAYWILRCALTSFNDFLEAQK</sequence>
<dbReference type="InterPro" id="IPR006726">
    <property type="entry name" value="PHBA_efflux_AaeB/fusaric-R"/>
</dbReference>
<protein>
    <submittedName>
        <fullName evidence="8">FUSC family protein</fullName>
    </submittedName>
</protein>
<feature type="transmembrane region" description="Helical" evidence="7">
    <location>
        <begin position="371"/>
        <end position="390"/>
    </location>
</feature>
<dbReference type="PANTHER" id="PTHR30509">
    <property type="entry name" value="P-HYDROXYBENZOIC ACID EFFLUX PUMP SUBUNIT-RELATED"/>
    <property type="match status" value="1"/>
</dbReference>
<feature type="transmembrane region" description="Helical" evidence="7">
    <location>
        <begin position="39"/>
        <end position="57"/>
    </location>
</feature>
<feature type="transmembrane region" description="Helical" evidence="7">
    <location>
        <begin position="167"/>
        <end position="190"/>
    </location>
</feature>
<evidence type="ECO:0000313" key="9">
    <source>
        <dbReference type="Proteomes" id="UP000829542"/>
    </source>
</evidence>
<dbReference type="RefSeq" id="WP_242147909.1">
    <property type="nucleotide sequence ID" value="NZ_CP093379.1"/>
</dbReference>
<evidence type="ECO:0000256" key="2">
    <source>
        <dbReference type="ARBA" id="ARBA00022448"/>
    </source>
</evidence>
<dbReference type="Pfam" id="PF04632">
    <property type="entry name" value="FUSC"/>
    <property type="match status" value="1"/>
</dbReference>
<evidence type="ECO:0000313" key="8">
    <source>
        <dbReference type="EMBL" id="UNM95551.1"/>
    </source>
</evidence>
<feature type="transmembrane region" description="Helical" evidence="7">
    <location>
        <begin position="449"/>
        <end position="467"/>
    </location>
</feature>
<gene>
    <name evidence="8" type="ORF">MMG00_09990</name>
</gene>
<proteinExistence type="predicted"/>
<evidence type="ECO:0000256" key="7">
    <source>
        <dbReference type="SAM" id="Phobius"/>
    </source>
</evidence>
<feature type="transmembrane region" description="Helical" evidence="7">
    <location>
        <begin position="421"/>
        <end position="443"/>
    </location>
</feature>
<reference evidence="8 9" key="1">
    <citation type="submission" date="2022-03" db="EMBL/GenBank/DDBJ databases">
        <title>Ignatzschineria rhizosphaerae HR5S32.</title>
        <authorList>
            <person name="Sun J.Q."/>
            <person name="Feng J.Y."/>
        </authorList>
    </citation>
    <scope>NUCLEOTIDE SEQUENCE [LARGE SCALE GENOMIC DNA]</scope>
    <source>
        <strain evidence="8 9">HR5S32</strain>
    </source>
</reference>
<dbReference type="Proteomes" id="UP000829542">
    <property type="component" value="Chromosome"/>
</dbReference>
<evidence type="ECO:0000256" key="6">
    <source>
        <dbReference type="ARBA" id="ARBA00023136"/>
    </source>
</evidence>
<evidence type="ECO:0000256" key="5">
    <source>
        <dbReference type="ARBA" id="ARBA00022989"/>
    </source>
</evidence>
<keyword evidence="5 7" id="KW-1133">Transmembrane helix</keyword>
<dbReference type="EMBL" id="CP093379">
    <property type="protein sequence ID" value="UNM95551.1"/>
    <property type="molecule type" value="Genomic_DNA"/>
</dbReference>
<organism evidence="8 9">
    <name type="scientific">Ignatzschineria rhizosphaerae</name>
    <dbReference type="NCBI Taxonomy" id="2923279"/>
    <lineage>
        <taxon>Bacteria</taxon>
        <taxon>Pseudomonadati</taxon>
        <taxon>Pseudomonadota</taxon>
        <taxon>Gammaproteobacteria</taxon>
        <taxon>Cardiobacteriales</taxon>
        <taxon>Ignatzschineriaceae</taxon>
        <taxon>Ignatzschineria</taxon>
    </lineage>
</organism>
<feature type="transmembrane region" description="Helical" evidence="7">
    <location>
        <begin position="88"/>
        <end position="106"/>
    </location>
</feature>
<keyword evidence="4 7" id="KW-0812">Transmembrane</keyword>
<accession>A0ABY3X484</accession>
<feature type="transmembrane region" description="Helical" evidence="7">
    <location>
        <begin position="505"/>
        <end position="523"/>
    </location>
</feature>
<evidence type="ECO:0000256" key="4">
    <source>
        <dbReference type="ARBA" id="ARBA00022692"/>
    </source>
</evidence>
<dbReference type="PANTHER" id="PTHR30509:SF9">
    <property type="entry name" value="MULTIDRUG RESISTANCE PROTEIN MDTO"/>
    <property type="match status" value="1"/>
</dbReference>
<feature type="transmembrane region" description="Helical" evidence="7">
    <location>
        <begin position="63"/>
        <end position="81"/>
    </location>
</feature>